<accession>A0A9W8M203</accession>
<feature type="compositionally biased region" description="Acidic residues" evidence="11">
    <location>
        <begin position="28"/>
        <end position="40"/>
    </location>
</feature>
<dbReference type="GO" id="GO:0005730">
    <property type="term" value="C:nucleolus"/>
    <property type="evidence" value="ECO:0007669"/>
    <property type="project" value="UniProtKB-SubCell"/>
</dbReference>
<evidence type="ECO:0000256" key="2">
    <source>
        <dbReference type="ARBA" id="ARBA00009418"/>
    </source>
</evidence>
<feature type="region of interest" description="Disordered" evidence="11">
    <location>
        <begin position="222"/>
        <end position="257"/>
    </location>
</feature>
<dbReference type="Proteomes" id="UP001139887">
    <property type="component" value="Unassembled WGS sequence"/>
</dbReference>
<comment type="caution">
    <text evidence="12">The sequence shown here is derived from an EMBL/GenBank/DDBJ whole genome shotgun (WGS) entry which is preliminary data.</text>
</comment>
<evidence type="ECO:0000256" key="1">
    <source>
        <dbReference type="ARBA" id="ARBA00004604"/>
    </source>
</evidence>
<proteinExistence type="inferred from homology"/>
<dbReference type="AlphaFoldDB" id="A0A9W8M203"/>
<evidence type="ECO:0000256" key="8">
    <source>
        <dbReference type="ARBA" id="ARBA00025053"/>
    </source>
</evidence>
<comment type="subunit">
    <text evidence="9">Associates with 90S and pre-40S pre-ribosomal particles.</text>
</comment>
<keyword evidence="7 9" id="KW-0687">Ribonucleoprotein</keyword>
<dbReference type="Pfam" id="PF06102">
    <property type="entry name" value="RRP36"/>
    <property type="match status" value="1"/>
</dbReference>
<feature type="compositionally biased region" description="Basic and acidic residues" evidence="11">
    <location>
        <begin position="77"/>
        <end position="101"/>
    </location>
</feature>
<dbReference type="EMBL" id="JANBUW010000002">
    <property type="protein sequence ID" value="KAJ2852515.1"/>
    <property type="molecule type" value="Genomic_DNA"/>
</dbReference>
<dbReference type="PANTHER" id="PTHR21738:SF0">
    <property type="entry name" value="RIBOSOMAL RNA PROCESSING PROTEIN 36 HOMOLOG"/>
    <property type="match status" value="1"/>
</dbReference>
<sequence>MGKLPTKIEQYSSDEDSGSESELSPLESSEEEQSEAEAYSDEGSKQAQLRKQLADVPFEQLIRLQRQIKPPSSSLSHKRETKAQVKRDIRRALRQQTGKESESEETSDSSGPETMASKPSRPQANKGQFHRETKKMPTMMSSKRPVGRFRQVVDMPQGKTRDPRFDNLSGNFNEDLFEKSYEFLNQQQQEEMDEMRRQIARLKHKSPSEANRIQRALEIMQSQRAAKEQHKRSQELKRTHRKREVEAIKQGKQPFYLGKRDLREMQVAQQFNKLKGSSKLDKVLEKRRKRNANKDHRSMPYQRRDE</sequence>
<dbReference type="InterPro" id="IPR009292">
    <property type="entry name" value="RRP36"/>
</dbReference>
<feature type="compositionally biased region" description="Basic and acidic residues" evidence="11">
    <location>
        <begin position="225"/>
        <end position="249"/>
    </location>
</feature>
<protein>
    <recommendedName>
        <fullName evidence="9">rRNA biogenesis protein RRP36</fullName>
    </recommendedName>
</protein>
<keyword evidence="3 9" id="KW-0690">Ribosome biogenesis</keyword>
<dbReference type="OrthoDB" id="448446at2759"/>
<keyword evidence="13" id="KW-1185">Reference proteome</keyword>
<evidence type="ECO:0000256" key="11">
    <source>
        <dbReference type="SAM" id="MobiDB-lite"/>
    </source>
</evidence>
<gene>
    <name evidence="12" type="primary">RRP36</name>
    <name evidence="12" type="ORF">IWW36_000143</name>
</gene>
<comment type="subcellular location">
    <subcellularLocation>
        <location evidence="1 9">Nucleus</location>
        <location evidence="1 9">Nucleolus</location>
    </subcellularLocation>
</comment>
<evidence type="ECO:0000256" key="6">
    <source>
        <dbReference type="ARBA" id="ARBA00023242"/>
    </source>
</evidence>
<evidence type="ECO:0000313" key="12">
    <source>
        <dbReference type="EMBL" id="KAJ2852515.1"/>
    </source>
</evidence>
<evidence type="ECO:0000256" key="10">
    <source>
        <dbReference type="SAM" id="Coils"/>
    </source>
</evidence>
<dbReference type="GO" id="GO:0000462">
    <property type="term" value="P:maturation of SSU-rRNA from tricistronic rRNA transcript (SSU-rRNA, 5.8S rRNA, LSU-rRNA)"/>
    <property type="evidence" value="ECO:0007669"/>
    <property type="project" value="TreeGrafter"/>
</dbReference>
<evidence type="ECO:0000256" key="7">
    <source>
        <dbReference type="ARBA" id="ARBA00023274"/>
    </source>
</evidence>
<reference evidence="12" key="1">
    <citation type="submission" date="2022-07" db="EMBL/GenBank/DDBJ databases">
        <title>Phylogenomic reconstructions and comparative analyses of Kickxellomycotina fungi.</title>
        <authorList>
            <person name="Reynolds N.K."/>
            <person name="Stajich J.E."/>
            <person name="Barry K."/>
            <person name="Grigoriev I.V."/>
            <person name="Crous P."/>
            <person name="Smith M.E."/>
        </authorList>
    </citation>
    <scope>NUCLEOTIDE SEQUENCE</scope>
    <source>
        <strain evidence="12">NRRL 1566</strain>
    </source>
</reference>
<evidence type="ECO:0000256" key="4">
    <source>
        <dbReference type="ARBA" id="ARBA00022552"/>
    </source>
</evidence>
<feature type="coiled-coil region" evidence="10">
    <location>
        <begin position="178"/>
        <end position="205"/>
    </location>
</feature>
<comment type="similarity">
    <text evidence="2 9">Belongs to the RRP36 family.</text>
</comment>
<keyword evidence="4 9" id="KW-0698">rRNA processing</keyword>
<name>A0A9W8M203_9FUNG</name>
<evidence type="ECO:0000256" key="9">
    <source>
        <dbReference type="RuleBase" id="RU368027"/>
    </source>
</evidence>
<evidence type="ECO:0000313" key="13">
    <source>
        <dbReference type="Proteomes" id="UP001139887"/>
    </source>
</evidence>
<feature type="region of interest" description="Disordered" evidence="11">
    <location>
        <begin position="273"/>
        <end position="306"/>
    </location>
</feature>
<comment type="function">
    <text evidence="8 9">Component of the 90S pre-ribosome involved in the maturation of rRNAs. Required for early cleavages of the pre-RNAs in the 40S ribosomal subunit maturation pathway.</text>
</comment>
<feature type="region of interest" description="Disordered" evidence="11">
    <location>
        <begin position="1"/>
        <end position="171"/>
    </location>
</feature>
<dbReference type="PANTHER" id="PTHR21738">
    <property type="entry name" value="RIBOSOMAL RNA PROCESSING PROTEIN 36 HOMOLOG"/>
    <property type="match status" value="1"/>
</dbReference>
<evidence type="ECO:0000256" key="5">
    <source>
        <dbReference type="ARBA" id="ARBA00023054"/>
    </source>
</evidence>
<feature type="compositionally biased region" description="Basic and acidic residues" evidence="11">
    <location>
        <begin position="292"/>
        <end position="306"/>
    </location>
</feature>
<dbReference type="GO" id="GO:0030686">
    <property type="term" value="C:90S preribosome"/>
    <property type="evidence" value="ECO:0007669"/>
    <property type="project" value="TreeGrafter"/>
</dbReference>
<keyword evidence="6 9" id="KW-0539">Nucleus</keyword>
<evidence type="ECO:0000256" key="3">
    <source>
        <dbReference type="ARBA" id="ARBA00022517"/>
    </source>
</evidence>
<organism evidence="12 13">
    <name type="scientific">Coemansia brasiliensis</name>
    <dbReference type="NCBI Taxonomy" id="2650707"/>
    <lineage>
        <taxon>Eukaryota</taxon>
        <taxon>Fungi</taxon>
        <taxon>Fungi incertae sedis</taxon>
        <taxon>Zoopagomycota</taxon>
        <taxon>Kickxellomycotina</taxon>
        <taxon>Kickxellomycetes</taxon>
        <taxon>Kickxellales</taxon>
        <taxon>Kickxellaceae</taxon>
        <taxon>Coemansia</taxon>
    </lineage>
</organism>
<keyword evidence="5 10" id="KW-0175">Coiled coil</keyword>